<evidence type="ECO:0000256" key="9">
    <source>
        <dbReference type="RuleBase" id="RU362118"/>
    </source>
</evidence>
<keyword evidence="6" id="KW-0028">Amino-acid biosynthesis</keyword>
<dbReference type="Proteomes" id="UP000886653">
    <property type="component" value="Unassembled WGS sequence"/>
</dbReference>
<gene>
    <name evidence="10" type="ORF">CROQUDRAFT_658126</name>
</gene>
<dbReference type="PANTHER" id="PTHR11808">
    <property type="entry name" value="TRANS-SULFURATION ENZYME FAMILY MEMBER"/>
    <property type="match status" value="1"/>
</dbReference>
<evidence type="ECO:0000256" key="4">
    <source>
        <dbReference type="ARBA" id="ARBA00012085"/>
    </source>
</evidence>
<dbReference type="PIRSF" id="PIRSF001434">
    <property type="entry name" value="CGS"/>
    <property type="match status" value="1"/>
</dbReference>
<evidence type="ECO:0000256" key="8">
    <source>
        <dbReference type="PIRSR" id="PIRSR001434-2"/>
    </source>
</evidence>
<evidence type="ECO:0000313" key="11">
    <source>
        <dbReference type="Proteomes" id="UP000886653"/>
    </source>
</evidence>
<keyword evidence="6" id="KW-0198">Cysteine biosynthesis</keyword>
<sequence>MHTNDASTTKQGSITSSNPYQDFIGTQLIHVGSHPDPSTGAVIPPISLSTTYKQDAIGVHKGFEYTRSLNPNRLALETLVAALEGAPELAPAEPGGLPLPLGLASSSGSSATATVIQALVPQGGHIISMSDVYGGTHRYLTRVAGAFGVQTTFLDLSATGTAETAQSTISALKSAIRPDGTTRLVWIESPTNPTLRLAPIAAIAKVAHAHGLILVVDNTFLSPIYQQPLSLGADIVIHSATKYLNGHSDVLLGMIVTRERSMADTLRFLQNAHGAVPSAFDSWLAQRGLKTLELRMARHGRNALLIARWLSKVAKDERKWILDVVYPGLGSQLAWEQLPLVTAENLKADGFSPENGFPYGGMVSFRLADGIKAERFLSGTRLFSLAESLGGVESLAELPARMTHAGIPEAHRVALGVDDGLIRLSVGIEDGRDLLLDLEQSLGRAVLGEEGWKKWKANQFQS</sequence>
<evidence type="ECO:0000313" key="10">
    <source>
        <dbReference type="EMBL" id="KAG0145871.1"/>
    </source>
</evidence>
<dbReference type="Pfam" id="PF01053">
    <property type="entry name" value="Cys_Met_Meta_PP"/>
    <property type="match status" value="1"/>
</dbReference>
<evidence type="ECO:0000256" key="6">
    <source>
        <dbReference type="ARBA" id="ARBA00023192"/>
    </source>
</evidence>
<comment type="similarity">
    <text evidence="3 9">Belongs to the trans-sulfuration enzymes family.</text>
</comment>
<dbReference type="GO" id="GO:0019343">
    <property type="term" value="P:cysteine biosynthetic process via cystathionine"/>
    <property type="evidence" value="ECO:0007669"/>
    <property type="project" value="TreeGrafter"/>
</dbReference>
<organism evidence="10 11">
    <name type="scientific">Cronartium quercuum f. sp. fusiforme G11</name>
    <dbReference type="NCBI Taxonomy" id="708437"/>
    <lineage>
        <taxon>Eukaryota</taxon>
        <taxon>Fungi</taxon>
        <taxon>Dikarya</taxon>
        <taxon>Basidiomycota</taxon>
        <taxon>Pucciniomycotina</taxon>
        <taxon>Pucciniomycetes</taxon>
        <taxon>Pucciniales</taxon>
        <taxon>Coleosporiaceae</taxon>
        <taxon>Cronartium</taxon>
    </lineage>
</organism>
<dbReference type="Gene3D" id="3.90.1150.10">
    <property type="entry name" value="Aspartate Aminotransferase, domain 1"/>
    <property type="match status" value="1"/>
</dbReference>
<dbReference type="InterPro" id="IPR015422">
    <property type="entry name" value="PyrdxlP-dep_Trfase_small"/>
</dbReference>
<dbReference type="GO" id="GO:0019346">
    <property type="term" value="P:transsulfuration"/>
    <property type="evidence" value="ECO:0007669"/>
    <property type="project" value="InterPro"/>
</dbReference>
<reference evidence="10" key="1">
    <citation type="submission" date="2013-11" db="EMBL/GenBank/DDBJ databases">
        <title>Genome sequence of the fusiform rust pathogen reveals effectors for host alternation and coevolution with pine.</title>
        <authorList>
            <consortium name="DOE Joint Genome Institute"/>
            <person name="Smith K."/>
            <person name="Pendleton A."/>
            <person name="Kubisiak T."/>
            <person name="Anderson C."/>
            <person name="Salamov A."/>
            <person name="Aerts A."/>
            <person name="Riley R."/>
            <person name="Clum A."/>
            <person name="Lindquist E."/>
            <person name="Ence D."/>
            <person name="Campbell M."/>
            <person name="Kronenberg Z."/>
            <person name="Feau N."/>
            <person name="Dhillon B."/>
            <person name="Hamelin R."/>
            <person name="Burleigh J."/>
            <person name="Smith J."/>
            <person name="Yandell M."/>
            <person name="Nelson C."/>
            <person name="Grigoriev I."/>
            <person name="Davis J."/>
        </authorList>
    </citation>
    <scope>NUCLEOTIDE SEQUENCE</scope>
    <source>
        <strain evidence="10">G11</strain>
    </source>
</reference>
<keyword evidence="11" id="KW-1185">Reference proteome</keyword>
<dbReference type="CDD" id="cd00614">
    <property type="entry name" value="CGS_like"/>
    <property type="match status" value="1"/>
</dbReference>
<dbReference type="PROSITE" id="PS00868">
    <property type="entry name" value="CYS_MET_METAB_PP"/>
    <property type="match status" value="1"/>
</dbReference>
<dbReference type="EMBL" id="MU167269">
    <property type="protein sequence ID" value="KAG0145871.1"/>
    <property type="molecule type" value="Genomic_DNA"/>
</dbReference>
<dbReference type="Gene3D" id="3.40.640.10">
    <property type="entry name" value="Type I PLP-dependent aspartate aminotransferase-like (Major domain)"/>
    <property type="match status" value="1"/>
</dbReference>
<dbReference type="InterPro" id="IPR015421">
    <property type="entry name" value="PyrdxlP-dep_Trfase_major"/>
</dbReference>
<evidence type="ECO:0000256" key="5">
    <source>
        <dbReference type="ARBA" id="ARBA00022898"/>
    </source>
</evidence>
<dbReference type="GO" id="GO:0004123">
    <property type="term" value="F:cystathionine gamma-lyase activity"/>
    <property type="evidence" value="ECO:0007669"/>
    <property type="project" value="TreeGrafter"/>
</dbReference>
<feature type="modified residue" description="N6-(pyridoxal phosphate)lysine" evidence="8">
    <location>
        <position position="242"/>
    </location>
</feature>
<dbReference type="InterPro" id="IPR000277">
    <property type="entry name" value="Cys/Met-Metab_PyrdxlP-dep_enz"/>
</dbReference>
<dbReference type="AlphaFoldDB" id="A0A9P6NFE8"/>
<accession>A0A9P6NFE8</accession>
<comment type="cofactor">
    <cofactor evidence="1 9">
        <name>pyridoxal 5'-phosphate</name>
        <dbReference type="ChEBI" id="CHEBI:597326"/>
    </cofactor>
</comment>
<dbReference type="SUPFAM" id="SSF53383">
    <property type="entry name" value="PLP-dependent transferases"/>
    <property type="match status" value="1"/>
</dbReference>
<dbReference type="OrthoDB" id="3512640at2759"/>
<protein>
    <recommendedName>
        <fullName evidence="4">cystathionine gamma-lyase</fullName>
        <ecNumber evidence="4">4.4.1.1</ecNumber>
    </recommendedName>
    <alternativeName>
        <fullName evidence="7">Gamma-cystathionase</fullName>
    </alternativeName>
</protein>
<evidence type="ECO:0000256" key="1">
    <source>
        <dbReference type="ARBA" id="ARBA00001933"/>
    </source>
</evidence>
<dbReference type="PANTHER" id="PTHR11808:SF15">
    <property type="entry name" value="CYSTATHIONINE GAMMA-LYASE"/>
    <property type="match status" value="1"/>
</dbReference>
<dbReference type="GO" id="GO:0030170">
    <property type="term" value="F:pyridoxal phosphate binding"/>
    <property type="evidence" value="ECO:0007669"/>
    <property type="project" value="InterPro"/>
</dbReference>
<dbReference type="GO" id="GO:0005737">
    <property type="term" value="C:cytoplasm"/>
    <property type="evidence" value="ECO:0007669"/>
    <property type="project" value="TreeGrafter"/>
</dbReference>
<name>A0A9P6NFE8_9BASI</name>
<comment type="caution">
    <text evidence="10">The sequence shown here is derived from an EMBL/GenBank/DDBJ whole genome shotgun (WGS) entry which is preliminary data.</text>
</comment>
<evidence type="ECO:0000256" key="2">
    <source>
        <dbReference type="ARBA" id="ARBA00005038"/>
    </source>
</evidence>
<dbReference type="InterPro" id="IPR015424">
    <property type="entry name" value="PyrdxlP-dep_Trfase"/>
</dbReference>
<dbReference type="InterPro" id="IPR054542">
    <property type="entry name" value="Cys_met_metab_PP"/>
</dbReference>
<proteinExistence type="inferred from homology"/>
<evidence type="ECO:0000256" key="3">
    <source>
        <dbReference type="ARBA" id="ARBA00009077"/>
    </source>
</evidence>
<evidence type="ECO:0000256" key="7">
    <source>
        <dbReference type="ARBA" id="ARBA00029853"/>
    </source>
</evidence>
<dbReference type="FunFam" id="3.40.640.10:FF:000009">
    <property type="entry name" value="Cystathionine gamma-synthase homolog"/>
    <property type="match status" value="1"/>
</dbReference>
<dbReference type="EC" id="4.4.1.1" evidence="4"/>
<keyword evidence="5 8" id="KW-0663">Pyridoxal phosphate</keyword>
<comment type="pathway">
    <text evidence="2">Amino-acid biosynthesis; L-cysteine biosynthesis; L-cysteine from L-homocysteine and L-serine: step 2/2.</text>
</comment>